<feature type="compositionally biased region" description="Basic and acidic residues" evidence="6">
    <location>
        <begin position="1108"/>
        <end position="1123"/>
    </location>
</feature>
<reference evidence="7 8" key="1">
    <citation type="journal article" date="1996" name="J. Virol.">
        <title>Comparative analysis identifies conserved tumor necrosis factor receptor-associated factor 3 binding sites in the human and simian Epstein-Barr virus oncogene LMP1.</title>
        <authorList>
            <person name="Franken M."/>
            <person name="Devergne O."/>
            <person name="Rosenzweig M."/>
            <person name="Annis B."/>
            <person name="Kieff E."/>
            <person name="Wang F."/>
        </authorList>
    </citation>
    <scope>NUCLEOTIDE SEQUENCE [LARGE SCALE GENOMIC DNA]</scope>
    <source>
        <strain evidence="7 8">LCL8664</strain>
    </source>
</reference>
<feature type="compositionally biased region" description="Low complexity" evidence="6">
    <location>
        <begin position="823"/>
        <end position="837"/>
    </location>
</feature>
<dbReference type="InterPro" id="IPR007706">
    <property type="entry name" value="EBNA-3/4/6"/>
</dbReference>
<comment type="subcellular location">
    <subcellularLocation>
        <location evidence="1">Host nucleus</location>
    </subcellularLocation>
</comment>
<feature type="compositionally biased region" description="Acidic residues" evidence="6">
    <location>
        <begin position="680"/>
        <end position="694"/>
    </location>
</feature>
<feature type="compositionally biased region" description="Pro residues" evidence="6">
    <location>
        <begin position="440"/>
        <end position="453"/>
    </location>
</feature>
<feature type="compositionally biased region" description="Acidic residues" evidence="6">
    <location>
        <begin position="353"/>
        <end position="364"/>
    </location>
</feature>
<keyword evidence="8" id="KW-1185">Reference proteome</keyword>
<sequence>MASQGEGDDIHSTQEEPGDNVQRTGELVPGTGSQAGEPPMGTTQRDECTAETGQQAGGGEQETWMQHVRQRRRRRHERAGEYLGGAGVELPWLPPFVTRPYSAVELRNAAYEAVVQPSTHVLANLMFDRNVDPRQMVCFMMAARQRCRDLERGPSTAPGWRHWVLTSPSVTWYMGFRTASIRTRTSAPDMIGADNVKVMVMMGCHTGARNERAFSAQVWTPYLPGAREQERFSREAEAFSQRRRWQRRYRVIFDPYSESYYSLRHIWLHRLQSDAQLFDFARFMGAMTRCGNPALKYWWHKSIGTYKPSVPWYPRPNEQAFHTCRGLNSDDLKTTFREAQRLGLRLLEREEPDIDDIVETSSEEEGGRDSDSQMESSDDELPYTAPGMEIPQRRPLIFIYGLPWRTRPWPTCITHPAVPSLGVDEGSSDEMEQDSSLPAQPGPSDNPPVPTTPPILTQVEHTTAIVHQPPQSPPTEAIEDAPQSVGVPSGACVVTTAHDIIEVIDVESSDEEEAPARKRRAVVSTGEVSGTLPKVKPSKRGRPKASQPEKQQQKCKDGAPASTQHEKQPKSSAPPSKFRELLRERLMERPFGPKPKSFWEMRASRDGSGKQPPASRRGPTLQRPTRLPSVFVLPSVPTTRPRASEESRKHPLSAKRPTLHSEQLTYEDSSPSRHACSAYDDIEFDVQYSEDDEEPKPQEPQDTTDVESQPLQDPPPGFREAQYQSHRAPFSGHEEPWPQHQQAPYPGYWEPRPQTQHPRQAPCQTYGEPQPQPQHSQQAPLPTYGEPQPQPQEPQCPTYQGYVELQPQQPQAPPIPYLGYREPQAQPQHAQQAPRPVAHGESQPQPQEPLHPPYLDYREPQPQQSQDPLAPYPNYGKPQTQHPKAMPIPYLGYRESQPQQPQPPPAPYPGYGAPRMQPSRAPHPGYREIQPQAPLAPYMHPRVSVAQYPGDSGPWGLRAQYQRYRHSWAYWSQYPGYGPPLTPWAQRPPYPSYPCSQPTWAPYPRPAHTHPLQPQPVPPTPEQTQAQQLPYSQTPDSAAALPLLSTPREAPLRPIPTRLPTPSTPLQDSMTTGATAPGTSHPNVIFASNLSQGAFTQVGTEGQHQKRPRLEGSHFHTNLDKAAGETQAAEVISEGSDVSKGQKDTQHTDYDASTESDIE</sequence>
<feature type="compositionally biased region" description="Polar residues" evidence="6">
    <location>
        <begin position="660"/>
        <end position="669"/>
    </location>
</feature>
<proteinExistence type="predicted"/>
<organism evidence="7 8">
    <name type="scientific">Macacine gammaherpesvirus 4</name>
    <name type="common">Rhesus lymphocryptovirus</name>
    <dbReference type="NCBI Taxonomy" id="45455"/>
    <lineage>
        <taxon>Viruses</taxon>
        <taxon>Duplodnaviria</taxon>
        <taxon>Heunggongvirae</taxon>
        <taxon>Peploviricota</taxon>
        <taxon>Herviviricetes</taxon>
        <taxon>Herpesvirales</taxon>
        <taxon>Orthoherpesviridae</taxon>
        <taxon>Gammaherpesvirinae</taxon>
        <taxon>Lymphocryptovirus</taxon>
        <taxon>Lymphocryptovirus macacinegamma4</taxon>
    </lineage>
</organism>
<feature type="region of interest" description="Disordered" evidence="6">
    <location>
        <begin position="1097"/>
        <end position="1159"/>
    </location>
</feature>
<evidence type="ECO:0000256" key="2">
    <source>
        <dbReference type="ARBA" id="ARBA00022562"/>
    </source>
</evidence>
<feature type="compositionally biased region" description="Basic and acidic residues" evidence="6">
    <location>
        <begin position="1140"/>
        <end position="1150"/>
    </location>
</feature>
<dbReference type="Pfam" id="PF05009">
    <property type="entry name" value="EBV-NA3"/>
    <property type="match status" value="1"/>
</dbReference>
<dbReference type="EMBL" id="AY037858">
    <property type="protein sequence ID" value="AAF78883.2"/>
    <property type="molecule type" value="Genomic_DNA"/>
</dbReference>
<accession>Q9IMX8</accession>
<feature type="region of interest" description="Disordered" evidence="6">
    <location>
        <begin position="353"/>
        <end position="388"/>
    </location>
</feature>
<evidence type="ECO:0000313" key="7">
    <source>
        <dbReference type="EMBL" id="AAF78883.2"/>
    </source>
</evidence>
<evidence type="ECO:0000313" key="8">
    <source>
        <dbReference type="Proteomes" id="UP000201521"/>
    </source>
</evidence>
<evidence type="ECO:0000256" key="1">
    <source>
        <dbReference type="ARBA" id="ARBA00004147"/>
    </source>
</evidence>
<feature type="region of interest" description="Disordered" evidence="6">
    <location>
        <begin position="420"/>
        <end position="455"/>
    </location>
</feature>
<evidence type="ECO:0000256" key="3">
    <source>
        <dbReference type="ARBA" id="ARBA00022581"/>
    </source>
</evidence>
<dbReference type="RefSeq" id="YP_067967.1">
    <property type="nucleotide sequence ID" value="NC_006146.1"/>
</dbReference>
<evidence type="ECO:0000256" key="5">
    <source>
        <dbReference type="ARBA" id="ARBA00023163"/>
    </source>
</evidence>
<keyword evidence="4" id="KW-0805">Transcription regulation</keyword>
<feature type="compositionally biased region" description="Pro residues" evidence="6">
    <location>
        <begin position="1053"/>
        <end position="1063"/>
    </location>
</feature>
<reference evidence="7 8" key="4">
    <citation type="journal article" date="2000" name="J. Virol.">
        <title>Structural, functional, and genetic comparisons of Epstein-Barr virus nuclear antigen 3A, 3B, and 3C homologues encoded by the rhesus lymphocryptovirus.</title>
        <authorList>
            <person name="Jiang H."/>
            <person name="Cho Y.G."/>
            <person name="Wang F."/>
        </authorList>
    </citation>
    <scope>NUCLEOTIDE SEQUENCE [LARGE SCALE GENOMIC DNA]</scope>
    <source>
        <strain evidence="7 8">LCL8664</strain>
    </source>
</reference>
<dbReference type="OrthoDB" id="30903at10239"/>
<dbReference type="KEGG" id="vg:2949779"/>
<dbReference type="GO" id="GO:0042025">
    <property type="term" value="C:host cell nucleus"/>
    <property type="evidence" value="ECO:0007669"/>
    <property type="project" value="UniProtKB-SubCell"/>
</dbReference>
<dbReference type="GeneID" id="2949779"/>
<feature type="compositionally biased region" description="Low complexity" evidence="6">
    <location>
        <begin position="773"/>
        <end position="782"/>
    </location>
</feature>
<feature type="compositionally biased region" description="Basic and acidic residues" evidence="6">
    <location>
        <begin position="597"/>
        <end position="608"/>
    </location>
</feature>
<keyword evidence="3" id="KW-0945">Host-virus interaction</keyword>
<reference evidence="7 8" key="2">
    <citation type="journal article" date="1999" name="J. Virol.">
        <title>Strong selective pressure for evolution of an Epstein-Barr virus LMP2B homologue in the rhesus lymphocryptovirus.</title>
        <authorList>
            <person name="Rivailler P."/>
            <person name="Quink C."/>
            <person name="Wang F."/>
        </authorList>
    </citation>
    <scope>NUCLEOTIDE SEQUENCE [LARGE SCALE GENOMIC DNA]</scope>
    <source>
        <strain evidence="7 8">LCL8664</strain>
    </source>
</reference>
<feature type="region of interest" description="Disordered" evidence="6">
    <location>
        <begin position="1046"/>
        <end position="1085"/>
    </location>
</feature>
<name>Q9IMX8_9GAMA</name>
<feature type="region of interest" description="Disordered" evidence="6">
    <location>
        <begin position="506"/>
        <end position="929"/>
    </location>
</feature>
<feature type="compositionally biased region" description="Polar residues" evidence="6">
    <location>
        <begin position="1067"/>
        <end position="1085"/>
    </location>
</feature>
<evidence type="ECO:0000256" key="6">
    <source>
        <dbReference type="SAM" id="MobiDB-lite"/>
    </source>
</evidence>
<feature type="region of interest" description="Disordered" evidence="6">
    <location>
        <begin position="995"/>
        <end position="1034"/>
    </location>
</feature>
<reference evidence="7 8" key="3">
    <citation type="journal article" date="2000" name="J. Clin. Microbiol.">
        <title>Cloning of the rhesus lymphocryptovirus viral capsid antigen and Epstein-Barr virus-encoded small RNA homologues and use in diagnosis of acute and persistent infections.</title>
        <authorList>
            <person name="Rao P."/>
            <person name="Jiang H."/>
            <person name="Wang F."/>
        </authorList>
    </citation>
    <scope>NUCLEOTIDE SEQUENCE [LARGE SCALE GENOMIC DNA]</scope>
    <source>
        <strain evidence="7 8">LCL8664</strain>
    </source>
</reference>
<dbReference type="GO" id="GO:0016032">
    <property type="term" value="P:viral process"/>
    <property type="evidence" value="ECO:0007669"/>
    <property type="project" value="InterPro"/>
</dbReference>
<evidence type="ECO:0000256" key="4">
    <source>
        <dbReference type="ARBA" id="ARBA00023015"/>
    </source>
</evidence>
<feature type="compositionally biased region" description="Basic and acidic residues" evidence="6">
    <location>
        <begin position="577"/>
        <end position="588"/>
    </location>
</feature>
<feature type="region of interest" description="Disordered" evidence="6">
    <location>
        <begin position="1"/>
        <end position="72"/>
    </location>
</feature>
<keyword evidence="2" id="KW-1048">Host nucleus</keyword>
<protein>
    <submittedName>
        <fullName evidence="7">EBNA-3C</fullName>
    </submittedName>
</protein>
<keyword evidence="5" id="KW-0804">Transcription</keyword>
<dbReference type="Proteomes" id="UP000201521">
    <property type="component" value="Segment"/>
</dbReference>
<reference evidence="7 8" key="5">
    <citation type="journal article" date="2002" name="J. Virol.">
        <title>Complete nucleotide sequence of the rhesus lymphocryptovirus: genetic validation for an Epstein-Barr virus animal model.</title>
        <authorList>
            <person name="Rivailler P."/>
            <person name="Jiang H."/>
            <person name="Cho Y.G."/>
            <person name="Quink C."/>
            <person name="Wang F."/>
        </authorList>
    </citation>
    <scope>NUCLEOTIDE SEQUENCE [LARGE SCALE GENOMIC DNA]</scope>
    <source>
        <strain evidence="7 8">LCL8664</strain>
    </source>
</reference>